<proteinExistence type="predicted"/>
<reference evidence="3" key="2">
    <citation type="submission" date="2025-09" db="UniProtKB">
        <authorList>
            <consortium name="Ensembl"/>
        </authorList>
    </citation>
    <scope>IDENTIFICATION</scope>
</reference>
<evidence type="ECO:0000313" key="4">
    <source>
        <dbReference type="Proteomes" id="UP000233200"/>
    </source>
</evidence>
<dbReference type="InterPro" id="IPR014729">
    <property type="entry name" value="Rossmann-like_a/b/a_fold"/>
</dbReference>
<sequence length="151" mass="17233">MENSEKTEVVLFACGSFNSITNMHLRLLELDKDYMNGIGRYTVVKGIISLVGDAYKKKGLIPAHHQVIMAELATQNSKWVEVDTRESLQKEWIETVKVLRHHKEKLKASNCDHQQKSPSLGRKWTEQRQDSDQKESPRAKDERCAKGPSAV</sequence>
<keyword evidence="4" id="KW-1185">Reference proteome</keyword>
<dbReference type="PANTHER" id="PTHR12039:SF21">
    <property type="entry name" value="NICOTINAMIDE_NICOTINIC ACID MONONUCLEOTIDE ADENYLYLTRANSFERASE 1"/>
    <property type="match status" value="1"/>
</dbReference>
<evidence type="ECO:0000259" key="2">
    <source>
        <dbReference type="Pfam" id="PF01467"/>
    </source>
</evidence>
<dbReference type="InterPro" id="IPR051182">
    <property type="entry name" value="Euk_NMN_adenylyltrnsfrase"/>
</dbReference>
<dbReference type="GO" id="GO:0005634">
    <property type="term" value="C:nucleus"/>
    <property type="evidence" value="ECO:0007669"/>
    <property type="project" value="TreeGrafter"/>
</dbReference>
<dbReference type="Gene3D" id="3.40.50.620">
    <property type="entry name" value="HUPs"/>
    <property type="match status" value="1"/>
</dbReference>
<organism evidence="3 4">
    <name type="scientific">Rhinopithecus roxellana</name>
    <name type="common">Golden snub-nosed monkey</name>
    <name type="synonym">Pygathrix roxellana</name>
    <dbReference type="NCBI Taxonomy" id="61622"/>
    <lineage>
        <taxon>Eukaryota</taxon>
        <taxon>Metazoa</taxon>
        <taxon>Chordata</taxon>
        <taxon>Craniata</taxon>
        <taxon>Vertebrata</taxon>
        <taxon>Euteleostomi</taxon>
        <taxon>Mammalia</taxon>
        <taxon>Eutheria</taxon>
        <taxon>Euarchontoglires</taxon>
        <taxon>Primates</taxon>
        <taxon>Haplorrhini</taxon>
        <taxon>Catarrhini</taxon>
        <taxon>Cercopithecidae</taxon>
        <taxon>Colobinae</taxon>
        <taxon>Rhinopithecus</taxon>
    </lineage>
</organism>
<dbReference type="Ensembl" id="ENSRROT00000048783.1">
    <property type="protein sequence ID" value="ENSRROP00000024570.1"/>
    <property type="gene ID" value="ENSRROG00000036087.1"/>
</dbReference>
<dbReference type="OMA" id="ATQNSKW"/>
<dbReference type="GO" id="GO:0000309">
    <property type="term" value="F:nicotinamide-nucleotide adenylyltransferase activity"/>
    <property type="evidence" value="ECO:0007669"/>
    <property type="project" value="TreeGrafter"/>
</dbReference>
<dbReference type="PANTHER" id="PTHR12039">
    <property type="entry name" value="NICOTINAMIDE MONONUCLEOTIDE ADENYLYLTRANSFERASE"/>
    <property type="match status" value="1"/>
</dbReference>
<dbReference type="Proteomes" id="UP000233200">
    <property type="component" value="Unplaced"/>
</dbReference>
<dbReference type="GeneTree" id="ENSGT00950000183179"/>
<feature type="compositionally biased region" description="Basic and acidic residues" evidence="1">
    <location>
        <begin position="123"/>
        <end position="145"/>
    </location>
</feature>
<reference evidence="3" key="1">
    <citation type="submission" date="2025-08" db="UniProtKB">
        <authorList>
            <consortium name="Ensembl"/>
        </authorList>
    </citation>
    <scope>IDENTIFICATION</scope>
</reference>
<name>A0A2K6Q717_RHIRO</name>
<dbReference type="SUPFAM" id="SSF52374">
    <property type="entry name" value="Nucleotidylyl transferase"/>
    <property type="match status" value="1"/>
</dbReference>
<dbReference type="GO" id="GO:0004515">
    <property type="term" value="F:nicotinate-nucleotide adenylyltransferase activity"/>
    <property type="evidence" value="ECO:0007669"/>
    <property type="project" value="TreeGrafter"/>
</dbReference>
<dbReference type="AlphaFoldDB" id="A0A2K6Q717"/>
<dbReference type="InterPro" id="IPR004821">
    <property type="entry name" value="Cyt_trans-like"/>
</dbReference>
<dbReference type="Pfam" id="PF01467">
    <property type="entry name" value="CTP_transf_like"/>
    <property type="match status" value="1"/>
</dbReference>
<evidence type="ECO:0000313" key="3">
    <source>
        <dbReference type="Ensembl" id="ENSRROP00000024570.1"/>
    </source>
</evidence>
<dbReference type="STRING" id="61622.ENSRROP00000024570"/>
<evidence type="ECO:0000256" key="1">
    <source>
        <dbReference type="SAM" id="MobiDB-lite"/>
    </source>
</evidence>
<accession>A0A2K6Q717</accession>
<protein>
    <recommendedName>
        <fullName evidence="2">Cytidyltransferase-like domain-containing protein</fullName>
    </recommendedName>
</protein>
<dbReference type="GO" id="GO:0009435">
    <property type="term" value="P:NAD+ biosynthetic process"/>
    <property type="evidence" value="ECO:0007669"/>
    <property type="project" value="TreeGrafter"/>
</dbReference>
<feature type="region of interest" description="Disordered" evidence="1">
    <location>
        <begin position="105"/>
        <end position="151"/>
    </location>
</feature>
<feature type="domain" description="Cytidyltransferase-like" evidence="2">
    <location>
        <begin position="12"/>
        <end position="97"/>
    </location>
</feature>